<feature type="region of interest" description="Disordered" evidence="1">
    <location>
        <begin position="130"/>
        <end position="150"/>
    </location>
</feature>
<evidence type="ECO:0000313" key="3">
    <source>
        <dbReference type="EnsemblMetazoa" id="ASIC014082-PA"/>
    </source>
</evidence>
<accession>A0A084W7B0</accession>
<evidence type="ECO:0000313" key="2">
    <source>
        <dbReference type="EMBL" id="KFB46104.1"/>
    </source>
</evidence>
<reference evidence="2 4" key="1">
    <citation type="journal article" date="2014" name="BMC Genomics">
        <title>Genome sequence of Anopheles sinensis provides insight into genetics basis of mosquito competence for malaria parasites.</title>
        <authorList>
            <person name="Zhou D."/>
            <person name="Zhang D."/>
            <person name="Ding G."/>
            <person name="Shi L."/>
            <person name="Hou Q."/>
            <person name="Ye Y."/>
            <person name="Xu Y."/>
            <person name="Zhou H."/>
            <person name="Xiong C."/>
            <person name="Li S."/>
            <person name="Yu J."/>
            <person name="Hong S."/>
            <person name="Yu X."/>
            <person name="Zou P."/>
            <person name="Chen C."/>
            <person name="Chang X."/>
            <person name="Wang W."/>
            <person name="Lv Y."/>
            <person name="Sun Y."/>
            <person name="Ma L."/>
            <person name="Shen B."/>
            <person name="Zhu C."/>
        </authorList>
    </citation>
    <scope>NUCLEOTIDE SEQUENCE [LARGE SCALE GENOMIC DNA]</scope>
</reference>
<name>A0A084W7B0_ANOSI</name>
<dbReference type="EMBL" id="ATLV01021187">
    <property type="status" value="NOT_ANNOTATED_CDS"/>
    <property type="molecule type" value="Genomic_DNA"/>
</dbReference>
<organism evidence="2">
    <name type="scientific">Anopheles sinensis</name>
    <name type="common">Mosquito</name>
    <dbReference type="NCBI Taxonomy" id="74873"/>
    <lineage>
        <taxon>Eukaryota</taxon>
        <taxon>Metazoa</taxon>
        <taxon>Ecdysozoa</taxon>
        <taxon>Arthropoda</taxon>
        <taxon>Hexapoda</taxon>
        <taxon>Insecta</taxon>
        <taxon>Pterygota</taxon>
        <taxon>Neoptera</taxon>
        <taxon>Endopterygota</taxon>
        <taxon>Diptera</taxon>
        <taxon>Nematocera</taxon>
        <taxon>Culicoidea</taxon>
        <taxon>Culicidae</taxon>
        <taxon>Anophelinae</taxon>
        <taxon>Anopheles</taxon>
    </lineage>
</organism>
<feature type="region of interest" description="Disordered" evidence="1">
    <location>
        <begin position="66"/>
        <end position="94"/>
    </location>
</feature>
<protein>
    <submittedName>
        <fullName evidence="2 3">Protein CLS-1</fullName>
    </submittedName>
</protein>
<gene>
    <name evidence="2" type="ORF">ZHAS_00014082</name>
</gene>
<proteinExistence type="predicted"/>
<evidence type="ECO:0000313" key="4">
    <source>
        <dbReference type="Proteomes" id="UP000030765"/>
    </source>
</evidence>
<dbReference type="VEuPathDB" id="VectorBase:ASIC014082"/>
<feature type="region of interest" description="Disordered" evidence="1">
    <location>
        <begin position="1"/>
        <end position="31"/>
    </location>
</feature>
<dbReference type="Proteomes" id="UP000030765">
    <property type="component" value="Unassembled WGS sequence"/>
</dbReference>
<dbReference type="AlphaFoldDB" id="A0A084W7B0"/>
<reference evidence="3" key="2">
    <citation type="submission" date="2020-05" db="UniProtKB">
        <authorList>
            <consortium name="EnsemblMetazoa"/>
        </authorList>
    </citation>
    <scope>IDENTIFICATION</scope>
</reference>
<dbReference type="EMBL" id="KE525314">
    <property type="protein sequence ID" value="KFB46104.1"/>
    <property type="molecule type" value="Genomic_DNA"/>
</dbReference>
<evidence type="ECO:0000256" key="1">
    <source>
        <dbReference type="SAM" id="MobiDB-lite"/>
    </source>
</evidence>
<keyword evidence="4" id="KW-1185">Reference proteome</keyword>
<sequence>MAAASEKKTDTIRSEFVRPPDVAETKVNKKERPQVERRRVFILNNNYVFCNKVNIVPVMMTTTTKTTTSWRTRYGRTVRKAPSDDASSPPTGPLDLTVNSAVEFRSRREINTVRPVSGRLSAYRVVHGAGKTTGYDNADGQHPSSLPAGG</sequence>
<dbReference type="EnsemblMetazoa" id="ASIC014082-RA">
    <property type="protein sequence ID" value="ASIC014082-PA"/>
    <property type="gene ID" value="ASIC014082"/>
</dbReference>